<dbReference type="NCBIfam" id="NF004921">
    <property type="entry name" value="PRK06278.1"/>
    <property type="match status" value="1"/>
</dbReference>
<evidence type="ECO:0000256" key="3">
    <source>
        <dbReference type="ARBA" id="ARBA00022598"/>
    </source>
</evidence>
<dbReference type="InterPro" id="IPR004484">
    <property type="entry name" value="CbiA/CobB_synth"/>
</dbReference>
<keyword evidence="2" id="KW-0169">Cobalamin biosynthesis</keyword>
<evidence type="ECO:0000313" key="11">
    <source>
        <dbReference type="Proteomes" id="UP000245577"/>
    </source>
</evidence>
<evidence type="ECO:0000313" key="10">
    <source>
        <dbReference type="EMBL" id="PWB84799.1"/>
    </source>
</evidence>
<dbReference type="PANTHER" id="PTHR43873">
    <property type="entry name" value="COBYRINATE A,C-DIAMIDE SYNTHASE"/>
    <property type="match status" value="1"/>
</dbReference>
<sequence length="501" mass="55529">MVKIGITYVKGAVPGFEDFGNLPTDIVKSNGLVNGVKANDELDALIIPGGTLIESGDISDDLKKEIVKMAQDQKPIIGICAGFQLLGNQIDIGRKSEVPIIKEGLGLIDVNFSPLITSDRVKAEVYNNSFITEGITEDIDGYHTHTYGNVVGDAKPLFYSKIQRMNYGDNERKIFSGAVNDDGNVIGTMIHNLLDENPKIVSNLLNYLDADEKEITKIYRKNEEVKRFLNHEVGIDANYPIEKLSDEFLKMKDNEPKFLMIGSTGSDSGKTFIVTGLAGALRRKGLKVGLLKVGPDVRDLIPGLYLTKGKMEEYSSIKIGHLGWMEFSETIEKLKQSDYDIVLIEGVMSVFTGTLNETVPYSASEIAISSNIPMILVTGVNKGGIETGAVDIVAHSKMLQKLGVDVKGIILNKVYNEEIFNSTVDYIRKETSVDYIDSIEKLKLKMRGTTPEIEIKYDIFSKTALETVEKNLDIKKIASLASEISFNRYLTFDEIKNLWNK</sequence>
<keyword evidence="11" id="KW-1185">Reference proteome</keyword>
<dbReference type="AlphaFoldDB" id="A0A2U1S5F1"/>
<dbReference type="Proteomes" id="UP000245577">
    <property type="component" value="Unassembled WGS sequence"/>
</dbReference>
<dbReference type="InterPro" id="IPR002586">
    <property type="entry name" value="CobQ/CobB/MinD/ParA_Nub-bd_dom"/>
</dbReference>
<dbReference type="PROSITE" id="PS51274">
    <property type="entry name" value="GATASE_COBBQ"/>
    <property type="match status" value="1"/>
</dbReference>
<keyword evidence="5" id="KW-0067">ATP-binding</keyword>
<dbReference type="SUPFAM" id="SSF52317">
    <property type="entry name" value="Class I glutamine amidotransferase-like"/>
    <property type="match status" value="1"/>
</dbReference>
<evidence type="ECO:0000259" key="9">
    <source>
        <dbReference type="Pfam" id="PF07685"/>
    </source>
</evidence>
<accession>A0A2U1S5F1</accession>
<dbReference type="GO" id="GO:0005524">
    <property type="term" value="F:ATP binding"/>
    <property type="evidence" value="ECO:0007669"/>
    <property type="project" value="UniProtKB-KW"/>
</dbReference>
<dbReference type="InterPro" id="IPR029062">
    <property type="entry name" value="Class_I_gatase-like"/>
</dbReference>
<dbReference type="SUPFAM" id="SSF52540">
    <property type="entry name" value="P-loop containing nucleoside triphosphate hydrolases"/>
    <property type="match status" value="1"/>
</dbReference>
<evidence type="ECO:0000256" key="6">
    <source>
        <dbReference type="ARBA" id="ARBA00022842"/>
    </source>
</evidence>
<evidence type="ECO:0000256" key="4">
    <source>
        <dbReference type="ARBA" id="ARBA00022741"/>
    </source>
</evidence>
<keyword evidence="6" id="KW-0460">Magnesium</keyword>
<dbReference type="GO" id="GO:0042242">
    <property type="term" value="F:cobyrinic acid a,c-diamide synthase activity"/>
    <property type="evidence" value="ECO:0007669"/>
    <property type="project" value="InterPro"/>
</dbReference>
<dbReference type="OrthoDB" id="26717at2157"/>
<proteinExistence type="predicted"/>
<dbReference type="RefSeq" id="WP_116670342.1">
    <property type="nucleotide sequence ID" value="NZ_MZGU01000007.1"/>
</dbReference>
<dbReference type="InterPro" id="IPR011698">
    <property type="entry name" value="GATase_3"/>
</dbReference>
<dbReference type="GO" id="GO:0009236">
    <property type="term" value="P:cobalamin biosynthetic process"/>
    <property type="evidence" value="ECO:0007669"/>
    <property type="project" value="UniProtKB-KW"/>
</dbReference>
<keyword evidence="4" id="KW-0547">Nucleotide-binding</keyword>
<dbReference type="Gene3D" id="3.40.50.880">
    <property type="match status" value="1"/>
</dbReference>
<dbReference type="EMBL" id="MZGU01000007">
    <property type="protein sequence ID" value="PWB84799.1"/>
    <property type="molecule type" value="Genomic_DNA"/>
</dbReference>
<evidence type="ECO:0000256" key="1">
    <source>
        <dbReference type="ARBA" id="ARBA00001946"/>
    </source>
</evidence>
<dbReference type="Gene3D" id="3.40.50.300">
    <property type="entry name" value="P-loop containing nucleotide triphosphate hydrolases"/>
    <property type="match status" value="2"/>
</dbReference>
<keyword evidence="7" id="KW-0315">Glutamine amidotransferase</keyword>
<dbReference type="Pfam" id="PF01656">
    <property type="entry name" value="CbiA"/>
    <property type="match status" value="1"/>
</dbReference>
<comment type="cofactor">
    <cofactor evidence="1">
        <name>Mg(2+)</name>
        <dbReference type="ChEBI" id="CHEBI:18420"/>
    </cofactor>
</comment>
<feature type="domain" description="CobQ/CobB/MinD/ParA nucleotide binding" evidence="8">
    <location>
        <begin position="260"/>
        <end position="440"/>
    </location>
</feature>
<name>A0A2U1S5F1_9EURY</name>
<feature type="domain" description="CobB/CobQ-like glutamine amidotransferase" evidence="9">
    <location>
        <begin position="35"/>
        <end position="197"/>
    </location>
</feature>
<comment type="caution">
    <text evidence="10">The sequence shown here is derived from an EMBL/GenBank/DDBJ whole genome shotgun (WGS) entry which is preliminary data.</text>
</comment>
<dbReference type="Pfam" id="PF07685">
    <property type="entry name" value="GATase_3"/>
    <property type="match status" value="1"/>
</dbReference>
<evidence type="ECO:0000256" key="7">
    <source>
        <dbReference type="ARBA" id="ARBA00022962"/>
    </source>
</evidence>
<organism evidence="10 11">
    <name type="scientific">Methanobrevibacter woesei</name>
    <dbReference type="NCBI Taxonomy" id="190976"/>
    <lineage>
        <taxon>Archaea</taxon>
        <taxon>Methanobacteriati</taxon>
        <taxon>Methanobacteriota</taxon>
        <taxon>Methanomada group</taxon>
        <taxon>Methanobacteria</taxon>
        <taxon>Methanobacteriales</taxon>
        <taxon>Methanobacteriaceae</taxon>
        <taxon>Methanobrevibacter</taxon>
    </lineage>
</organism>
<reference evidence="10 11" key="1">
    <citation type="submission" date="2017-03" db="EMBL/GenBank/DDBJ databases">
        <title>Genome sequence of Methanobrevibacter wosei.</title>
        <authorList>
            <person name="Poehlein A."/>
            <person name="Seedorf H."/>
            <person name="Daniel R."/>
        </authorList>
    </citation>
    <scope>NUCLEOTIDE SEQUENCE [LARGE SCALE GENOMIC DNA]</scope>
    <source>
        <strain evidence="10 11">DSM 11979</strain>
    </source>
</reference>
<dbReference type="PROSITE" id="PS51273">
    <property type="entry name" value="GATASE_TYPE_1"/>
    <property type="match status" value="1"/>
</dbReference>
<keyword evidence="3" id="KW-0436">Ligase</keyword>
<evidence type="ECO:0000256" key="5">
    <source>
        <dbReference type="ARBA" id="ARBA00022840"/>
    </source>
</evidence>
<protein>
    <submittedName>
        <fullName evidence="10">Cobyric acid synthase</fullName>
    </submittedName>
</protein>
<evidence type="ECO:0000259" key="8">
    <source>
        <dbReference type="Pfam" id="PF01656"/>
    </source>
</evidence>
<dbReference type="InterPro" id="IPR027417">
    <property type="entry name" value="P-loop_NTPase"/>
</dbReference>
<dbReference type="PANTHER" id="PTHR43873:SF1">
    <property type="entry name" value="COBYRINATE A,C-DIAMIDE SYNTHASE"/>
    <property type="match status" value="1"/>
</dbReference>
<evidence type="ECO:0000256" key="2">
    <source>
        <dbReference type="ARBA" id="ARBA00022573"/>
    </source>
</evidence>
<gene>
    <name evidence="10" type="primary">cobQ_3</name>
    <name evidence="10" type="ORF">MBBWO_15650</name>
</gene>